<dbReference type="InterPro" id="IPR050454">
    <property type="entry name" value="RTT106/SSRP1_HistChap/FACT"/>
</dbReference>
<dbReference type="PANTHER" id="PTHR45849:SF3">
    <property type="entry name" value="HISTONE CHAPERONE RTT106"/>
    <property type="match status" value="1"/>
</dbReference>
<feature type="region of interest" description="Disordered" evidence="2">
    <location>
        <begin position="215"/>
        <end position="234"/>
    </location>
</feature>
<dbReference type="GO" id="GO:0031491">
    <property type="term" value="F:nucleosome binding"/>
    <property type="evidence" value="ECO:0007669"/>
    <property type="project" value="TreeGrafter"/>
</dbReference>
<accession>A0A9P6RX52</accession>
<dbReference type="EMBL" id="JAAAIP010000040">
    <property type="protein sequence ID" value="KAG0328156.1"/>
    <property type="molecule type" value="Genomic_DNA"/>
</dbReference>
<dbReference type="GO" id="GO:0042393">
    <property type="term" value="F:histone binding"/>
    <property type="evidence" value="ECO:0007669"/>
    <property type="project" value="TreeGrafter"/>
</dbReference>
<dbReference type="Gene3D" id="2.30.29.30">
    <property type="entry name" value="Pleckstrin-homology domain (PH domain)/Phosphotyrosine-binding domain (PTB)"/>
    <property type="match status" value="1"/>
</dbReference>
<reference evidence="4" key="1">
    <citation type="journal article" date="2020" name="Fungal Divers.">
        <title>Resolving the Mortierellaceae phylogeny through synthesis of multi-gene phylogenetics and phylogenomics.</title>
        <authorList>
            <person name="Vandepol N."/>
            <person name="Liber J."/>
            <person name="Desiro A."/>
            <person name="Na H."/>
            <person name="Kennedy M."/>
            <person name="Barry K."/>
            <person name="Grigoriev I.V."/>
            <person name="Miller A.N."/>
            <person name="O'Donnell K."/>
            <person name="Stajich J.E."/>
            <person name="Bonito G."/>
        </authorList>
    </citation>
    <scope>NUCLEOTIDE SEQUENCE</scope>
    <source>
        <strain evidence="4">REB-010B</strain>
    </source>
</reference>
<dbReference type="SUPFAM" id="SSF50729">
    <property type="entry name" value="PH domain-like"/>
    <property type="match status" value="1"/>
</dbReference>
<proteinExistence type="inferred from homology"/>
<organism evidence="4 5">
    <name type="scientific">Dissophora globulifera</name>
    <dbReference type="NCBI Taxonomy" id="979702"/>
    <lineage>
        <taxon>Eukaryota</taxon>
        <taxon>Fungi</taxon>
        <taxon>Fungi incertae sedis</taxon>
        <taxon>Mucoromycota</taxon>
        <taxon>Mortierellomycotina</taxon>
        <taxon>Mortierellomycetes</taxon>
        <taxon>Mortierellales</taxon>
        <taxon>Mortierellaceae</taxon>
        <taxon>Dissophora</taxon>
    </lineage>
</organism>
<sequence>MTLSPQLIAATIPDDPDLAKSVQDLVKSSPESAPVITRLLAYFQTKQGAASVPAHDHIIQQQSKQNQGIAQFFNRGGASTTTSTLSATASTSVSPRTSADIGPAIYTTSALSFLHPVRKKLVLSLHSKDIILTTATPAASTPEIICSAPYKSLYRVIAVPFLERTTKQTALLLFFRHSDGLVAAKDAIWVVPLPDDGKDFTLHFHEQHRQLAGLSEDLQSPSSSTKPPIPLSNSKRPDSLLISILSHFLQTSNPTFSSDGTVDIIQNPTPAYPNFLAHLKSNQGTIYLLPTGILFAFRKPILFLRSESIEAVGVHSVLSRTFDFEVVMRQDPTVVTAEDLEGVPAENKDGRRAVGFGMVDTKEFARMEEWIKKAGIRDRSLSEDLKAKDKAPVSATGASSKKRERTADGGGEGVDGNDSEGGGSQVSVSQRNDGTKAKKQRGTVQGGDDDEDDDEDDDFAPESDDEIMEEYDSDAVGSDSDGGEENVPVRRKKVDSDDEGEVLGDEDSDDEDEDEEGDEDEEEDEDEEDEDEDEDEEQNEEGVDLHNEDEVDELLDD</sequence>
<feature type="region of interest" description="Disordered" evidence="2">
    <location>
        <begin position="383"/>
        <end position="557"/>
    </location>
</feature>
<feature type="compositionally biased region" description="Polar residues" evidence="2">
    <location>
        <begin position="217"/>
        <end position="234"/>
    </location>
</feature>
<evidence type="ECO:0000259" key="3">
    <source>
        <dbReference type="SMART" id="SM01287"/>
    </source>
</evidence>
<dbReference type="Proteomes" id="UP000738325">
    <property type="component" value="Unassembled WGS sequence"/>
</dbReference>
<keyword evidence="5" id="KW-1185">Reference proteome</keyword>
<feature type="domain" description="Histone chaperone RTT106/FACT complex subunit SPT16-like middle" evidence="3">
    <location>
        <begin position="272"/>
        <end position="381"/>
    </location>
</feature>
<dbReference type="SMART" id="SM01287">
    <property type="entry name" value="Rtt106"/>
    <property type="match status" value="1"/>
</dbReference>
<protein>
    <recommendedName>
        <fullName evidence="3">Histone chaperone RTT106/FACT complex subunit SPT16-like middle domain-containing protein</fullName>
    </recommendedName>
</protein>
<evidence type="ECO:0000313" key="4">
    <source>
        <dbReference type="EMBL" id="KAG0328156.1"/>
    </source>
</evidence>
<dbReference type="AlphaFoldDB" id="A0A9P6RX52"/>
<dbReference type="InterPro" id="IPR013719">
    <property type="entry name" value="RTT106/SPT16-like_middle_dom"/>
</dbReference>
<dbReference type="PANTHER" id="PTHR45849">
    <property type="entry name" value="FACT COMPLEX SUBUNIT SSRP1"/>
    <property type="match status" value="1"/>
</dbReference>
<gene>
    <name evidence="4" type="ORF">BGZ99_006026</name>
</gene>
<dbReference type="InterPro" id="IPR011993">
    <property type="entry name" value="PH-like_dom_sf"/>
</dbReference>
<feature type="compositionally biased region" description="Acidic residues" evidence="2">
    <location>
        <begin position="447"/>
        <end position="473"/>
    </location>
</feature>
<evidence type="ECO:0000256" key="1">
    <source>
        <dbReference type="ARBA" id="ARBA00006159"/>
    </source>
</evidence>
<evidence type="ECO:0000313" key="5">
    <source>
        <dbReference type="Proteomes" id="UP000738325"/>
    </source>
</evidence>
<evidence type="ECO:0000256" key="2">
    <source>
        <dbReference type="SAM" id="MobiDB-lite"/>
    </source>
</evidence>
<feature type="compositionally biased region" description="Acidic residues" evidence="2">
    <location>
        <begin position="496"/>
        <end position="542"/>
    </location>
</feature>
<comment type="caution">
    <text evidence="4">The sequence shown here is derived from an EMBL/GenBank/DDBJ whole genome shotgun (WGS) entry which is preliminary data.</text>
</comment>
<dbReference type="OrthoDB" id="75754at2759"/>
<name>A0A9P6RX52_9FUNG</name>
<dbReference type="Pfam" id="PF08512">
    <property type="entry name" value="Rttp106-like_middle"/>
    <property type="match status" value="1"/>
</dbReference>
<comment type="similarity">
    <text evidence="1">Belongs to the RTT106 family.</text>
</comment>
<feature type="compositionally biased region" description="Gly residues" evidence="2">
    <location>
        <begin position="408"/>
        <end position="424"/>
    </location>
</feature>